<dbReference type="Proteomes" id="UP000751518">
    <property type="component" value="Unassembled WGS sequence"/>
</dbReference>
<name>A0A955RRJ4_UNCKA</name>
<sequence length="509" mass="53828">MSLLIVGARGVDALTINEALVDPAGTDTGNEWIELYNETCDAVDLSGYDLNAAGDYYTFPVFTLDPHSFITVHWRADGIDTTTDLYTGTVNFDTNMGNTSGSLSLFNDGVHSKNTIVDFVQYGAGGQSWEAAAIDAGIWTLDDAVTIGGSGESFGLSTDGQDGNVSTDWSVFTTLSPGALNNDSVTPPSCATPTPAPTATPTPTPTNTPTPTITPSPSPTITPSPTPTTAPSVTPTPTVAEPSVKITSYPKAVDFEKTFTIKGDVKNLDPSTQYYLKFEASPDGSTWYQGKTLGADGETMLSWNSGWSSYPTITTNPSGNAGFKIMAAMKLGESEQNYQVRVKVHPVEGSSNYYSDHKTIAAKFTLDVDPNEKPDVDNTVQTVTEELIVDAKKHDIGTLVRVTGIVTADLELLGSKAFYIEDDTAGVKVLVANPEGLKVKLGQKVTLLGELGEGFNELYIKVADKSGMNIAQNSTVRKPVGVQTGGVNEAKEGSLVIVSGRVTKTSGDT</sequence>
<evidence type="ECO:0000256" key="1">
    <source>
        <dbReference type="SAM" id="MobiDB-lite"/>
    </source>
</evidence>
<accession>A0A955RRJ4</accession>
<feature type="region of interest" description="Disordered" evidence="1">
    <location>
        <begin position="180"/>
        <end position="241"/>
    </location>
</feature>
<reference evidence="3" key="1">
    <citation type="submission" date="2020-04" db="EMBL/GenBank/DDBJ databases">
        <authorList>
            <person name="Zhang T."/>
        </authorList>
    </citation>
    <scope>NUCLEOTIDE SEQUENCE</scope>
    <source>
        <strain evidence="3">HKST-UBA03</strain>
    </source>
</reference>
<dbReference type="PANTHER" id="PTHR15124:SF27">
    <property type="entry name" value="MIGRATION AND INVASION ENHANCER 1"/>
    <property type="match status" value="1"/>
</dbReference>
<dbReference type="InterPro" id="IPR051441">
    <property type="entry name" value="SelW_related"/>
</dbReference>
<gene>
    <name evidence="3" type="ORF">KC614_00005</name>
</gene>
<dbReference type="InterPro" id="IPR036415">
    <property type="entry name" value="Lamin_tail_dom_sf"/>
</dbReference>
<feature type="compositionally biased region" description="Pro residues" evidence="1">
    <location>
        <begin position="194"/>
        <end position="228"/>
    </location>
</feature>
<organism evidence="3 4">
    <name type="scientific">candidate division WWE3 bacterium</name>
    <dbReference type="NCBI Taxonomy" id="2053526"/>
    <lineage>
        <taxon>Bacteria</taxon>
        <taxon>Katanobacteria</taxon>
    </lineage>
</organism>
<dbReference type="Pfam" id="PF00932">
    <property type="entry name" value="LTD"/>
    <property type="match status" value="1"/>
</dbReference>
<dbReference type="AlphaFoldDB" id="A0A955RRJ4"/>
<reference evidence="3" key="2">
    <citation type="journal article" date="2021" name="Microbiome">
        <title>Successional dynamics and alternative stable states in a saline activated sludge microbial community over 9 years.</title>
        <authorList>
            <person name="Wang Y."/>
            <person name="Ye J."/>
            <person name="Ju F."/>
            <person name="Liu L."/>
            <person name="Boyd J.A."/>
            <person name="Deng Y."/>
            <person name="Parks D.H."/>
            <person name="Jiang X."/>
            <person name="Yin X."/>
            <person name="Woodcroft B.J."/>
            <person name="Tyson G.W."/>
            <person name="Hugenholtz P."/>
            <person name="Polz M.F."/>
            <person name="Zhang T."/>
        </authorList>
    </citation>
    <scope>NUCLEOTIDE SEQUENCE</scope>
    <source>
        <strain evidence="3">HKST-UBA03</strain>
    </source>
</reference>
<dbReference type="InterPro" id="IPR001322">
    <property type="entry name" value="Lamin_tail_dom"/>
</dbReference>
<comment type="caution">
    <text evidence="3">The sequence shown here is derived from an EMBL/GenBank/DDBJ whole genome shotgun (WGS) entry which is preliminary data.</text>
</comment>
<dbReference type="PROSITE" id="PS51841">
    <property type="entry name" value="LTD"/>
    <property type="match status" value="1"/>
</dbReference>
<dbReference type="SUPFAM" id="SSF74853">
    <property type="entry name" value="Lamin A/C globular tail domain"/>
    <property type="match status" value="1"/>
</dbReference>
<dbReference type="InterPro" id="IPR036700">
    <property type="entry name" value="BOBF_sf"/>
</dbReference>
<evidence type="ECO:0000259" key="2">
    <source>
        <dbReference type="PROSITE" id="PS51841"/>
    </source>
</evidence>
<feature type="domain" description="LTD" evidence="2">
    <location>
        <begin position="1"/>
        <end position="124"/>
    </location>
</feature>
<dbReference type="Gene3D" id="2.60.40.1260">
    <property type="entry name" value="Lamin Tail domain"/>
    <property type="match status" value="1"/>
</dbReference>
<evidence type="ECO:0000313" key="3">
    <source>
        <dbReference type="EMBL" id="MCA9391570.1"/>
    </source>
</evidence>
<dbReference type="SUPFAM" id="SSF101756">
    <property type="entry name" value="Hypothetical protein YgiW"/>
    <property type="match status" value="1"/>
</dbReference>
<protein>
    <submittedName>
        <fullName evidence="3">Lamin tail domain-containing protein</fullName>
    </submittedName>
</protein>
<feature type="compositionally biased region" description="Low complexity" evidence="1">
    <location>
        <begin position="184"/>
        <end position="193"/>
    </location>
</feature>
<evidence type="ECO:0000313" key="4">
    <source>
        <dbReference type="Proteomes" id="UP000751518"/>
    </source>
</evidence>
<dbReference type="PANTHER" id="PTHR15124">
    <property type="entry name" value="SELENOPROTEIN W"/>
    <property type="match status" value="1"/>
</dbReference>
<feature type="compositionally biased region" description="Low complexity" evidence="1">
    <location>
        <begin position="229"/>
        <end position="241"/>
    </location>
</feature>
<feature type="non-terminal residue" evidence="3">
    <location>
        <position position="509"/>
    </location>
</feature>
<dbReference type="EMBL" id="JAGQKZ010000001">
    <property type="protein sequence ID" value="MCA9391570.1"/>
    <property type="molecule type" value="Genomic_DNA"/>
</dbReference>
<proteinExistence type="predicted"/>